<dbReference type="VEuPathDB" id="ToxoDB:ENH_00038090"/>
<keyword evidence="1" id="KW-0677">Repeat</keyword>
<dbReference type="PANTHER" id="PTHR22872:SF9">
    <property type="entry name" value="X-LINKED RETINITIS PIGMENTOSA GTPASE REGULATOR"/>
    <property type="match status" value="1"/>
</dbReference>
<keyword evidence="3" id="KW-0812">Transmembrane</keyword>
<evidence type="ECO:0000313" key="4">
    <source>
        <dbReference type="EMBL" id="CDJ67457.1"/>
    </source>
</evidence>
<proteinExistence type="predicted"/>
<sequence length="468" mass="50425">MQFAPYPSGCTARDRPFEGFEGRLDSSSTGGALFLARQTGASSLNTTVTAAEALEYTASVSPSHLPNREALALLEGTKGQMTRRNDIAVNNFPGATPACSSFAVETPFETNVRTGKAGILRRITVGGWGSPRAPHPWVARELLLEALRDASEDGCRWRHLENAGWSNACHQEQHQQRQQQPEQDQPNVIRVYCGAQHSAAVMEEGGLYVWGSNSCGQLGIAPAGDLDNSAALLQQQQQNLFQSSRKKSRSVKAAVAAAMRRQRLPTSLWRPSILPMFGGEHKVQAVALGGEHSIFLCRDGSMWVCGSNAEGQLGLFSAPQQPLLFAALPQRMPIEDRTMYKGLKPPIAAVAAGYRSVVAAAPAGGATNIECKQDIALSSQPVSTLCIPELRTSIYSLVAPLLHRRMSNFVLPQLLYSAFTSGRRGVFAPAAAGAELELQKQMLFWLSASGIQLVLIAEISCLLGATMR</sequence>
<organism evidence="4 5">
    <name type="scientific">Eimeria necatrix</name>
    <dbReference type="NCBI Taxonomy" id="51315"/>
    <lineage>
        <taxon>Eukaryota</taxon>
        <taxon>Sar</taxon>
        <taxon>Alveolata</taxon>
        <taxon>Apicomplexa</taxon>
        <taxon>Conoidasida</taxon>
        <taxon>Coccidia</taxon>
        <taxon>Eucoccidiorida</taxon>
        <taxon>Eimeriorina</taxon>
        <taxon>Eimeriidae</taxon>
        <taxon>Eimeria</taxon>
    </lineage>
</organism>
<dbReference type="Proteomes" id="UP000030754">
    <property type="component" value="Unassembled WGS sequence"/>
</dbReference>
<gene>
    <name evidence="4" type="ORF">ENH_00038090</name>
</gene>
<keyword evidence="3" id="KW-0472">Membrane</keyword>
<dbReference type="Gene3D" id="2.130.10.30">
    <property type="entry name" value="Regulator of chromosome condensation 1/beta-lactamase-inhibitor protein II"/>
    <property type="match status" value="1"/>
</dbReference>
<reference evidence="4" key="2">
    <citation type="submission" date="2013-10" db="EMBL/GenBank/DDBJ databases">
        <authorList>
            <person name="Aslett M."/>
        </authorList>
    </citation>
    <scope>NUCLEOTIDE SEQUENCE [LARGE SCALE GENOMIC DNA]</scope>
    <source>
        <strain evidence="4">Houghton</strain>
    </source>
</reference>
<dbReference type="PROSITE" id="PS50012">
    <property type="entry name" value="RCC1_3"/>
    <property type="match status" value="2"/>
</dbReference>
<dbReference type="RefSeq" id="XP_013435924.1">
    <property type="nucleotide sequence ID" value="XM_013580470.1"/>
</dbReference>
<evidence type="ECO:0000256" key="2">
    <source>
        <dbReference type="PROSITE-ProRule" id="PRU00235"/>
    </source>
</evidence>
<dbReference type="InterPro" id="IPR051625">
    <property type="entry name" value="Signaling_Regulatory_Domain"/>
</dbReference>
<keyword evidence="3" id="KW-1133">Transmembrane helix</keyword>
<evidence type="ECO:0000313" key="5">
    <source>
        <dbReference type="Proteomes" id="UP000030754"/>
    </source>
</evidence>
<dbReference type="SUPFAM" id="SSF50985">
    <property type="entry name" value="RCC1/BLIP-II"/>
    <property type="match status" value="1"/>
</dbReference>
<dbReference type="OrthoDB" id="332899at2759"/>
<feature type="repeat" description="RCC1" evidence="2">
    <location>
        <begin position="300"/>
        <end position="363"/>
    </location>
</feature>
<evidence type="ECO:0000256" key="3">
    <source>
        <dbReference type="SAM" id="Phobius"/>
    </source>
</evidence>
<evidence type="ECO:0000256" key="1">
    <source>
        <dbReference type="ARBA" id="ARBA00022737"/>
    </source>
</evidence>
<dbReference type="PANTHER" id="PTHR22872">
    <property type="entry name" value="BTK-BINDING PROTEIN-RELATED"/>
    <property type="match status" value="1"/>
</dbReference>
<accession>U6MTC9</accession>
<reference evidence="4" key="1">
    <citation type="submission" date="2013-10" db="EMBL/GenBank/DDBJ databases">
        <title>Genomic analysis of the causative agents of coccidiosis in chickens.</title>
        <authorList>
            <person name="Reid A.J."/>
            <person name="Blake D."/>
            <person name="Billington K."/>
            <person name="Browne H."/>
            <person name="Dunn M."/>
            <person name="Hung S."/>
            <person name="Kawahara F."/>
            <person name="Miranda-Saavedra D."/>
            <person name="Mourier T."/>
            <person name="Nagra H."/>
            <person name="Otto T.D."/>
            <person name="Rawlings N."/>
            <person name="Sanchez A."/>
            <person name="Sanders M."/>
            <person name="Subramaniam C."/>
            <person name="Tay Y."/>
            <person name="Dear P."/>
            <person name="Doerig C."/>
            <person name="Gruber A."/>
            <person name="Parkinson J."/>
            <person name="Shirley M."/>
            <person name="Wan K.L."/>
            <person name="Berriman M."/>
            <person name="Tomley F."/>
            <person name="Pain A."/>
        </authorList>
    </citation>
    <scope>NUCLEOTIDE SEQUENCE [LARGE SCALE GENOMIC DNA]</scope>
    <source>
        <strain evidence="4">Houghton</strain>
    </source>
</reference>
<dbReference type="EMBL" id="HG724488">
    <property type="protein sequence ID" value="CDJ67457.1"/>
    <property type="molecule type" value="Genomic_DNA"/>
</dbReference>
<feature type="repeat" description="RCC1" evidence="2">
    <location>
        <begin position="205"/>
        <end position="299"/>
    </location>
</feature>
<name>U6MTC9_9EIME</name>
<evidence type="ECO:0008006" key="6">
    <source>
        <dbReference type="Google" id="ProtNLM"/>
    </source>
</evidence>
<dbReference type="GeneID" id="25473971"/>
<dbReference type="InterPro" id="IPR000408">
    <property type="entry name" value="Reg_chr_condens"/>
</dbReference>
<protein>
    <recommendedName>
        <fullName evidence="6">Regulator of chromosome condensation domain-containing protein</fullName>
    </recommendedName>
</protein>
<dbReference type="Pfam" id="PF13540">
    <property type="entry name" value="RCC1_2"/>
    <property type="match status" value="2"/>
</dbReference>
<keyword evidence="5" id="KW-1185">Reference proteome</keyword>
<feature type="transmembrane region" description="Helical" evidence="3">
    <location>
        <begin position="442"/>
        <end position="465"/>
    </location>
</feature>
<dbReference type="AlphaFoldDB" id="U6MTC9"/>
<dbReference type="InterPro" id="IPR009091">
    <property type="entry name" value="RCC1/BLIP-II"/>
</dbReference>